<dbReference type="SUPFAM" id="SSF51735">
    <property type="entry name" value="NAD(P)-binding Rossmann-fold domains"/>
    <property type="match status" value="1"/>
</dbReference>
<gene>
    <name evidence="11" type="ORF">ISF_03865</name>
</gene>
<dbReference type="CDD" id="cd05286">
    <property type="entry name" value="QOR2"/>
    <property type="match status" value="1"/>
</dbReference>
<organism evidence="11 12">
    <name type="scientific">Cordyceps fumosorosea (strain ARSEF 2679)</name>
    <name type="common">Isaria fumosorosea</name>
    <dbReference type="NCBI Taxonomy" id="1081104"/>
    <lineage>
        <taxon>Eukaryota</taxon>
        <taxon>Fungi</taxon>
        <taxon>Dikarya</taxon>
        <taxon>Ascomycota</taxon>
        <taxon>Pezizomycotina</taxon>
        <taxon>Sordariomycetes</taxon>
        <taxon>Hypocreomycetidae</taxon>
        <taxon>Hypocreales</taxon>
        <taxon>Cordycipitaceae</taxon>
        <taxon>Cordyceps</taxon>
    </lineage>
</organism>
<dbReference type="InterPro" id="IPR001144">
    <property type="entry name" value="Enterotoxin_A"/>
</dbReference>
<dbReference type="PANTHER" id="PTHR48106">
    <property type="entry name" value="QUINONE OXIDOREDUCTASE PIG3-RELATED"/>
    <property type="match status" value="1"/>
</dbReference>
<dbReference type="InterPro" id="IPR013149">
    <property type="entry name" value="ADH-like_C"/>
</dbReference>
<comment type="pathway">
    <text evidence="1">Secondary metabolite biosynthesis.</text>
</comment>
<dbReference type="InterPro" id="IPR013154">
    <property type="entry name" value="ADH-like_N"/>
</dbReference>
<dbReference type="SUPFAM" id="SSF50129">
    <property type="entry name" value="GroES-like"/>
    <property type="match status" value="1"/>
</dbReference>
<dbReference type="Pfam" id="PF08240">
    <property type="entry name" value="ADH_N"/>
    <property type="match status" value="1"/>
</dbReference>
<proteinExistence type="predicted"/>
<dbReference type="OrthoDB" id="48317at2759"/>
<dbReference type="GO" id="GO:0005829">
    <property type="term" value="C:cytosol"/>
    <property type="evidence" value="ECO:0007669"/>
    <property type="project" value="TreeGrafter"/>
</dbReference>
<dbReference type="GO" id="GO:0035925">
    <property type="term" value="F:mRNA 3'-UTR AU-rich region binding"/>
    <property type="evidence" value="ECO:0007669"/>
    <property type="project" value="TreeGrafter"/>
</dbReference>
<evidence type="ECO:0000256" key="3">
    <source>
        <dbReference type="ARBA" id="ARBA00022729"/>
    </source>
</evidence>
<comment type="caution">
    <text evidence="11">The sequence shown here is derived from an EMBL/GenBank/DDBJ whole genome shotgun (WGS) entry which is preliminary data.</text>
</comment>
<evidence type="ECO:0000256" key="7">
    <source>
        <dbReference type="ARBA" id="ARBA00023157"/>
    </source>
</evidence>
<evidence type="ECO:0000256" key="2">
    <source>
        <dbReference type="ARBA" id="ARBA00022656"/>
    </source>
</evidence>
<keyword evidence="3 9" id="KW-0732">Signal</keyword>
<dbReference type="Gene3D" id="3.90.180.10">
    <property type="entry name" value="Medium-chain alcohol dehydrogenases, catalytic domain"/>
    <property type="match status" value="1"/>
</dbReference>
<evidence type="ECO:0000256" key="8">
    <source>
        <dbReference type="SAM" id="MobiDB-lite"/>
    </source>
</evidence>
<dbReference type="AlphaFoldDB" id="A0A167Y9P1"/>
<keyword evidence="7" id="KW-1015">Disulfide bond</keyword>
<dbReference type="InterPro" id="IPR011032">
    <property type="entry name" value="GroES-like_sf"/>
</dbReference>
<evidence type="ECO:0000256" key="1">
    <source>
        <dbReference type="ARBA" id="ARBA00005179"/>
    </source>
</evidence>
<feature type="compositionally biased region" description="Acidic residues" evidence="8">
    <location>
        <begin position="203"/>
        <end position="215"/>
    </location>
</feature>
<dbReference type="SUPFAM" id="SSF56399">
    <property type="entry name" value="ADP-ribosylation"/>
    <property type="match status" value="1"/>
</dbReference>
<feature type="signal peptide" evidence="9">
    <location>
        <begin position="1"/>
        <end position="21"/>
    </location>
</feature>
<dbReference type="Proteomes" id="UP000076744">
    <property type="component" value="Unassembled WGS sequence"/>
</dbReference>
<dbReference type="Gene3D" id="3.40.50.720">
    <property type="entry name" value="NAD(P)-binding Rossmann-like Domain"/>
    <property type="match status" value="1"/>
</dbReference>
<dbReference type="STRING" id="1081104.A0A167Y9P1"/>
<keyword evidence="4" id="KW-0521">NADP</keyword>
<reference evidence="11 12" key="1">
    <citation type="journal article" date="2016" name="Genome Biol. Evol.">
        <title>Divergent and convergent evolution of fungal pathogenicity.</title>
        <authorList>
            <person name="Shang Y."/>
            <person name="Xiao G."/>
            <person name="Zheng P."/>
            <person name="Cen K."/>
            <person name="Zhan S."/>
            <person name="Wang C."/>
        </authorList>
    </citation>
    <scope>NUCLEOTIDE SEQUENCE [LARGE SCALE GENOMIC DNA]</scope>
    <source>
        <strain evidence="11 12">ARSEF 2679</strain>
    </source>
</reference>
<dbReference type="Gene3D" id="3.90.210.10">
    <property type="entry name" value="Heat-Labile Enterotoxin, subunit A"/>
    <property type="match status" value="1"/>
</dbReference>
<dbReference type="Pfam" id="PF00107">
    <property type="entry name" value="ADH_zinc_N"/>
    <property type="match status" value="1"/>
</dbReference>
<evidence type="ECO:0000256" key="6">
    <source>
        <dbReference type="ARBA" id="ARBA00023026"/>
    </source>
</evidence>
<evidence type="ECO:0000313" key="11">
    <source>
        <dbReference type="EMBL" id="OAA66027.1"/>
    </source>
</evidence>
<dbReference type="GeneID" id="30020157"/>
<evidence type="ECO:0000313" key="12">
    <source>
        <dbReference type="Proteomes" id="UP000076744"/>
    </source>
</evidence>
<evidence type="ECO:0000259" key="10">
    <source>
        <dbReference type="SMART" id="SM00829"/>
    </source>
</evidence>
<feature type="region of interest" description="Disordered" evidence="8">
    <location>
        <begin position="198"/>
        <end position="221"/>
    </location>
</feature>
<name>A0A167Y9P1_CORFA</name>
<dbReference type="RefSeq" id="XP_018705051.1">
    <property type="nucleotide sequence ID" value="XM_018847471.1"/>
</dbReference>
<dbReference type="GO" id="GO:0090729">
    <property type="term" value="F:toxin activity"/>
    <property type="evidence" value="ECO:0007669"/>
    <property type="project" value="UniProtKB-KW"/>
</dbReference>
<evidence type="ECO:0000256" key="9">
    <source>
        <dbReference type="SAM" id="SignalP"/>
    </source>
</evidence>
<accession>A0A167Y9P1</accession>
<sequence>MRWTNLFVLAEVFGLACLCSGHATALAKETALVQRQTPSENRPFVFRGDNRSPREIRDAGGFRPQGDGWEHDESSYILDHHYHAGPQGCGEDGGVFRTAYVSLAQERETAERYGRWLYEVRATPNILDSEGRYPETEVMALGGIHWRQVRRYVLMPADPEELIDEGSWIENPEYDRATYDEGPDAFRARVNVDFPYGLRDGELDSDSDDSEDEGDGPQRPLFAVVDRFMDSTPGMYELYGGFPPTFQQYAPRDDIPGSGQTQPAQEPQVSYDEAAAMLNHYINSLPSVDQALQDLLRDIDRAACPSFIAPGSFFGRHRRAAIVEAHSAAPSVDIQNSEQCVLGSLRAEVRLHNWDWAGSSDRLFLEIGKNSKYDGQQPHYKLKDSPSAGDTMPFTIDIADAFGTNLVTLDKIQYVRLVSRTDNGGVGSNELALKGFTAEDWSWGRDCDKFKSIDFEWHLSSALSAGTSDDLIITKERNHPINQEPASGLIFTHRPKLGTSGKAGLNLTALYGTETVPIGKVNYLQIMSYEGISHESEDQWKWGGAKFTAICAESGKKAILNKFESDYYWHYRTYPVEMPIKVHDWKWEDENLQGNHPFPRDAPKCLHHPPHPKSGASLATPPTPPIHYKQARHLLQPRAVHTSSLLQTKTQTSPNLRRFFHSQAPKMAPIPATMKAISITKNGGPEVLEYTDVPVPVPQPDEILVRNHVAGVNFIDTYFRSGQYPSPTFPRILGQDAAGEVVAVGPAAAVPHIPGSTVVFMNGTGTYAEYSTVKASAAVALPEGVAREDAVAAYLQGLTAWTFIRRAGLTQPGEWAFVHAAAGGVGSLLVQLLKRVVGARVIATASSPEKRKIVEGLGADYALDSNEDWVARVQEITGGHGVDSIYDGVGKATFHKDLEMIAVGGSLVMLGNASGNVEPFDIRPTLGPKNVRLSRPILFGYLTEREALEKYAGELFEFIRSGKVKVLHHATYDLKDTAKAHADIESRKTTGKLLIKIN</sequence>
<keyword evidence="2" id="KW-0800">Toxin</keyword>
<evidence type="ECO:0000256" key="4">
    <source>
        <dbReference type="ARBA" id="ARBA00022857"/>
    </source>
</evidence>
<evidence type="ECO:0000256" key="5">
    <source>
        <dbReference type="ARBA" id="ARBA00023002"/>
    </source>
</evidence>
<protein>
    <submittedName>
        <fullName evidence="11">Quinone oxidoreductase</fullName>
    </submittedName>
</protein>
<dbReference type="InterPro" id="IPR020843">
    <property type="entry name" value="ER"/>
</dbReference>
<dbReference type="InterPro" id="IPR047618">
    <property type="entry name" value="QOR-like"/>
</dbReference>
<dbReference type="InterPro" id="IPR036291">
    <property type="entry name" value="NAD(P)-bd_dom_sf"/>
</dbReference>
<keyword evidence="6" id="KW-0843">Virulence</keyword>
<feature type="chain" id="PRO_5007894651" evidence="9">
    <location>
        <begin position="22"/>
        <end position="998"/>
    </location>
</feature>
<dbReference type="GO" id="GO:0070402">
    <property type="term" value="F:NADPH binding"/>
    <property type="evidence" value="ECO:0007669"/>
    <property type="project" value="TreeGrafter"/>
</dbReference>
<dbReference type="Pfam" id="PF01375">
    <property type="entry name" value="Enterotoxin_a"/>
    <property type="match status" value="1"/>
</dbReference>
<feature type="domain" description="Enoyl reductase (ER)" evidence="10">
    <location>
        <begin position="683"/>
        <end position="995"/>
    </location>
</feature>
<keyword evidence="5" id="KW-0560">Oxidoreductase</keyword>
<dbReference type="GO" id="GO:0003960">
    <property type="term" value="F:quinone reductase (NADPH) activity"/>
    <property type="evidence" value="ECO:0007669"/>
    <property type="project" value="InterPro"/>
</dbReference>
<dbReference type="SMART" id="SM00829">
    <property type="entry name" value="PKS_ER"/>
    <property type="match status" value="1"/>
</dbReference>
<dbReference type="EMBL" id="AZHB01000008">
    <property type="protein sequence ID" value="OAA66027.1"/>
    <property type="molecule type" value="Genomic_DNA"/>
</dbReference>
<dbReference type="PANTHER" id="PTHR48106:SF13">
    <property type="entry name" value="QUINONE OXIDOREDUCTASE-RELATED"/>
    <property type="match status" value="1"/>
</dbReference>
<keyword evidence="12" id="KW-1185">Reference proteome</keyword>